<keyword evidence="2" id="KW-1185">Reference proteome</keyword>
<dbReference type="EMBL" id="KZ293694">
    <property type="protein sequence ID" value="PBK84958.1"/>
    <property type="molecule type" value="Genomic_DNA"/>
</dbReference>
<gene>
    <name evidence="1" type="ORF">ARMGADRAFT_1036671</name>
</gene>
<dbReference type="AlphaFoldDB" id="A0A2H3D2F3"/>
<dbReference type="InParanoid" id="A0A2H3D2F3"/>
<dbReference type="OrthoDB" id="3270175at2759"/>
<protein>
    <submittedName>
        <fullName evidence="1">Uncharacterized protein</fullName>
    </submittedName>
</protein>
<organism evidence="1 2">
    <name type="scientific">Armillaria gallica</name>
    <name type="common">Bulbous honey fungus</name>
    <name type="synonym">Armillaria bulbosa</name>
    <dbReference type="NCBI Taxonomy" id="47427"/>
    <lineage>
        <taxon>Eukaryota</taxon>
        <taxon>Fungi</taxon>
        <taxon>Dikarya</taxon>
        <taxon>Basidiomycota</taxon>
        <taxon>Agaricomycotina</taxon>
        <taxon>Agaricomycetes</taxon>
        <taxon>Agaricomycetidae</taxon>
        <taxon>Agaricales</taxon>
        <taxon>Marasmiineae</taxon>
        <taxon>Physalacriaceae</taxon>
        <taxon>Armillaria</taxon>
    </lineage>
</organism>
<proteinExistence type="predicted"/>
<evidence type="ECO:0000313" key="1">
    <source>
        <dbReference type="EMBL" id="PBK84958.1"/>
    </source>
</evidence>
<sequence>MVMNHQYIRPLFCRSIPCTLPWMWIPMVLGRDTGGREQDLMVMFFRRSNCCLDASCVATRVNTYFVSVVELLSGSNLDHHLDVSRIVSLEFAFFYGANASIVGRSQQGPGQSDRPTAVGITYRIKHQLPVTSGLSRLDVAGIPNLKLARLQHDCPFIISITEMMLKGLQNRYLIWPRSSPGPHEPGPNLNRTHRFRRQNIWLLPADEVQPSNSMAGQTDSDPRWQNLGAEKFGTMQYLKEAYQDGCISAQNEAWMDIRPCFDEADWDI</sequence>
<evidence type="ECO:0000313" key="2">
    <source>
        <dbReference type="Proteomes" id="UP000217790"/>
    </source>
</evidence>
<name>A0A2H3D2F3_ARMGA</name>
<accession>A0A2H3D2F3</accession>
<reference evidence="2" key="1">
    <citation type="journal article" date="2017" name="Nat. Ecol. Evol.">
        <title>Genome expansion and lineage-specific genetic innovations in the forest pathogenic fungi Armillaria.</title>
        <authorList>
            <person name="Sipos G."/>
            <person name="Prasanna A.N."/>
            <person name="Walter M.C."/>
            <person name="O'Connor E."/>
            <person name="Balint B."/>
            <person name="Krizsan K."/>
            <person name="Kiss B."/>
            <person name="Hess J."/>
            <person name="Varga T."/>
            <person name="Slot J."/>
            <person name="Riley R."/>
            <person name="Boka B."/>
            <person name="Rigling D."/>
            <person name="Barry K."/>
            <person name="Lee J."/>
            <person name="Mihaltcheva S."/>
            <person name="LaButti K."/>
            <person name="Lipzen A."/>
            <person name="Waldron R."/>
            <person name="Moloney N.M."/>
            <person name="Sperisen C."/>
            <person name="Kredics L."/>
            <person name="Vagvoelgyi C."/>
            <person name="Patrignani A."/>
            <person name="Fitzpatrick D."/>
            <person name="Nagy I."/>
            <person name="Doyle S."/>
            <person name="Anderson J.B."/>
            <person name="Grigoriev I.V."/>
            <person name="Gueldener U."/>
            <person name="Muensterkoetter M."/>
            <person name="Nagy L.G."/>
        </authorList>
    </citation>
    <scope>NUCLEOTIDE SEQUENCE [LARGE SCALE GENOMIC DNA]</scope>
    <source>
        <strain evidence="2">Ar21-2</strain>
    </source>
</reference>
<dbReference type="Proteomes" id="UP000217790">
    <property type="component" value="Unassembled WGS sequence"/>
</dbReference>